<dbReference type="STRING" id="142588.SAMN04488559_1011"/>
<sequence length="274" mass="31021">APNYDPAKDASLITYPTTGTITGFNGLTDIDKYIHIVSVDRATNVSSVKTIQVRDLVQKFRITEKYQYQDADGNFHDLQAPKTVEVNRETNYSQLAPAQADNWEIVSYMVDNGSEIKQDTATINNVTDHHTVTFIYKKAVSTVHVRQVILTAEPSLVEPSSGYIDFLQQDTLMHTKANSGTKEDLAFTPIKLEMLTGYYTYQISPIIPEYYQYKGYLVTDNSHTTGVTVEDGTLPVLDFKVKKEYWVTIYLEPITTTPKPYSWIYQAGKFGQIQ</sequence>
<protein>
    <recommendedName>
        <fullName evidence="3">MucBP domain-containing protein</fullName>
    </recommendedName>
</protein>
<evidence type="ECO:0008006" key="3">
    <source>
        <dbReference type="Google" id="ProtNLM"/>
    </source>
</evidence>
<dbReference type="AlphaFoldDB" id="A0A1H9PLH7"/>
<proteinExistence type="predicted"/>
<evidence type="ECO:0000313" key="2">
    <source>
        <dbReference type="Proteomes" id="UP000198948"/>
    </source>
</evidence>
<reference evidence="1 2" key="1">
    <citation type="submission" date="2016-10" db="EMBL/GenBank/DDBJ databases">
        <authorList>
            <person name="de Groot N.N."/>
        </authorList>
    </citation>
    <scope>NUCLEOTIDE SEQUENCE [LARGE SCALE GENOMIC DNA]</scope>
    <source>
        <strain evidence="1 2">DSM 13760</strain>
    </source>
</reference>
<keyword evidence="2" id="KW-1185">Reference proteome</keyword>
<accession>A0A1H9PLH7</accession>
<gene>
    <name evidence="1" type="ORF">SAMN04488559_1011</name>
</gene>
<dbReference type="EMBL" id="FOHA01000001">
    <property type="protein sequence ID" value="SER49054.1"/>
    <property type="molecule type" value="Genomic_DNA"/>
</dbReference>
<organism evidence="1 2">
    <name type="scientific">Isobaculum melis</name>
    <dbReference type="NCBI Taxonomy" id="142588"/>
    <lineage>
        <taxon>Bacteria</taxon>
        <taxon>Bacillati</taxon>
        <taxon>Bacillota</taxon>
        <taxon>Bacilli</taxon>
        <taxon>Lactobacillales</taxon>
        <taxon>Carnobacteriaceae</taxon>
        <taxon>Isobaculum</taxon>
    </lineage>
</organism>
<dbReference type="Proteomes" id="UP000198948">
    <property type="component" value="Unassembled WGS sequence"/>
</dbReference>
<dbReference type="RefSeq" id="WP_177165608.1">
    <property type="nucleotide sequence ID" value="NZ_FOHA01000001.1"/>
</dbReference>
<evidence type="ECO:0000313" key="1">
    <source>
        <dbReference type="EMBL" id="SER49054.1"/>
    </source>
</evidence>
<feature type="non-terminal residue" evidence="1">
    <location>
        <position position="1"/>
    </location>
</feature>
<name>A0A1H9PLH7_9LACT</name>